<dbReference type="Pfam" id="PF07690">
    <property type="entry name" value="MFS_1"/>
    <property type="match status" value="1"/>
</dbReference>
<dbReference type="Gene3D" id="1.20.1250.20">
    <property type="entry name" value="MFS general substrate transporter like domains"/>
    <property type="match status" value="2"/>
</dbReference>
<evidence type="ECO:0000313" key="7">
    <source>
        <dbReference type="EMBL" id="KZL80713.1"/>
    </source>
</evidence>
<feature type="transmembrane region" description="Helical" evidence="5">
    <location>
        <begin position="381"/>
        <end position="400"/>
    </location>
</feature>
<gene>
    <name evidence="7" type="ORF">CI238_12629</name>
</gene>
<evidence type="ECO:0000256" key="3">
    <source>
        <dbReference type="ARBA" id="ARBA00022989"/>
    </source>
</evidence>
<feature type="transmembrane region" description="Helical" evidence="5">
    <location>
        <begin position="406"/>
        <end position="432"/>
    </location>
</feature>
<feature type="transmembrane region" description="Helical" evidence="5">
    <location>
        <begin position="444"/>
        <end position="466"/>
    </location>
</feature>
<dbReference type="AlphaFoldDB" id="A0A167AZL5"/>
<feature type="transmembrane region" description="Helical" evidence="5">
    <location>
        <begin position="246"/>
        <end position="266"/>
    </location>
</feature>
<dbReference type="InterPro" id="IPR020846">
    <property type="entry name" value="MFS_dom"/>
</dbReference>
<feature type="transmembrane region" description="Helical" evidence="5">
    <location>
        <begin position="486"/>
        <end position="507"/>
    </location>
</feature>
<sequence>MSLGNTTRGFAERPNTCGRRPTEILIPSSADSDWVVHSLSLPREVFLIFIVCMAQFCTFAAFMGTVSLLHVMGDDFRVSNSAQLAWLVAGFSLTIGTFVLPSGRLGDIFGYKKIFIIGLSWFALWSLIAGVSVYSSFTFAVISRVFQGIGPAACLPNALAILGAIYPPGHRKAMVFATFAAVAPVGGAFGPVFAGLFEMAWWPWTYWSLAIVLVLLAMAGAFAIPELPKSTLSPKVASWQDLVEELDVLGGVTGVTALVLFNFAWIQAPVAGWSSPETLTTLVLGILVFICFIVIEAKYAAKPLLPAKSLNIDVGFVLAVVVCGWATFGIWSFYLFQIIQKARQLPLLLSAAWWCPVAVAGPVASVVTGKLLGPLKARPSVVMAVAAAAFLVGQALLATVPLDQIYWTQTFLSIIIMPFGMDMSFPAATLILSDVVPRETQGIAASLVTTVVNYSIALGVGIASTVETQLNNGGENIRDEFRGFQAALYFGVGLCGAALIISLAFLARDYRRRGKPGQTQPPKQRQQRKVQLSQANEAIQTTQISALTNERAGFQSLSVIYLTLHTSPTSPFIPLLIGNFFP</sequence>
<dbReference type="GO" id="GO:0016020">
    <property type="term" value="C:membrane"/>
    <property type="evidence" value="ECO:0007669"/>
    <property type="project" value="UniProtKB-SubCell"/>
</dbReference>
<dbReference type="InterPro" id="IPR011701">
    <property type="entry name" value="MFS"/>
</dbReference>
<evidence type="ECO:0000259" key="6">
    <source>
        <dbReference type="PROSITE" id="PS50850"/>
    </source>
</evidence>
<evidence type="ECO:0000256" key="1">
    <source>
        <dbReference type="ARBA" id="ARBA00004141"/>
    </source>
</evidence>
<evidence type="ECO:0000256" key="4">
    <source>
        <dbReference type="ARBA" id="ARBA00023136"/>
    </source>
</evidence>
<keyword evidence="3 5" id="KW-1133">Transmembrane helix</keyword>
<name>A0A167AZL5_COLIC</name>
<feature type="transmembrane region" description="Helical" evidence="5">
    <location>
        <begin position="148"/>
        <end position="166"/>
    </location>
</feature>
<feature type="domain" description="Major facilitator superfamily (MFS) profile" evidence="6">
    <location>
        <begin position="47"/>
        <end position="510"/>
    </location>
</feature>
<dbReference type="InterPro" id="IPR036259">
    <property type="entry name" value="MFS_trans_sf"/>
</dbReference>
<dbReference type="Proteomes" id="UP000076584">
    <property type="component" value="Unassembled WGS sequence"/>
</dbReference>
<feature type="transmembrane region" description="Helical" evidence="5">
    <location>
        <begin position="316"/>
        <end position="339"/>
    </location>
</feature>
<accession>A0A167AZL5</accession>
<feature type="transmembrane region" description="Helical" evidence="5">
    <location>
        <begin position="114"/>
        <end position="142"/>
    </location>
</feature>
<dbReference type="SUPFAM" id="SSF103473">
    <property type="entry name" value="MFS general substrate transporter"/>
    <property type="match status" value="1"/>
</dbReference>
<dbReference type="CDD" id="cd17476">
    <property type="entry name" value="MFS_Amf1_MDR_like"/>
    <property type="match status" value="1"/>
</dbReference>
<organism evidence="7 8">
    <name type="scientific">Colletotrichum incanum</name>
    <name type="common">Soybean anthracnose fungus</name>
    <dbReference type="NCBI Taxonomy" id="1573173"/>
    <lineage>
        <taxon>Eukaryota</taxon>
        <taxon>Fungi</taxon>
        <taxon>Dikarya</taxon>
        <taxon>Ascomycota</taxon>
        <taxon>Pezizomycotina</taxon>
        <taxon>Sordariomycetes</taxon>
        <taxon>Hypocreomycetidae</taxon>
        <taxon>Glomerellales</taxon>
        <taxon>Glomerellaceae</taxon>
        <taxon>Colletotrichum</taxon>
        <taxon>Colletotrichum spaethianum species complex</taxon>
    </lineage>
</organism>
<evidence type="ECO:0000256" key="5">
    <source>
        <dbReference type="SAM" id="Phobius"/>
    </source>
</evidence>
<reference evidence="7 8" key="1">
    <citation type="submission" date="2015-06" db="EMBL/GenBank/DDBJ databases">
        <title>Survival trade-offs in plant roots during colonization by closely related pathogenic and mutualistic fungi.</title>
        <authorList>
            <person name="Hacquard S."/>
            <person name="Kracher B."/>
            <person name="Hiruma K."/>
            <person name="Weinman A."/>
            <person name="Muench P."/>
            <person name="Garrido Oter R."/>
            <person name="Ver Loren van Themaat E."/>
            <person name="Dallerey J.-F."/>
            <person name="Damm U."/>
            <person name="Henrissat B."/>
            <person name="Lespinet O."/>
            <person name="Thon M."/>
            <person name="Kemen E."/>
            <person name="McHardy A.C."/>
            <person name="Schulze-Lefert P."/>
            <person name="O'Connell R.J."/>
        </authorList>
    </citation>
    <scope>NUCLEOTIDE SEQUENCE [LARGE SCALE GENOMIC DNA]</scope>
    <source>
        <strain evidence="7 8">MAFF 238704</strain>
    </source>
</reference>
<evidence type="ECO:0000256" key="2">
    <source>
        <dbReference type="ARBA" id="ARBA00022692"/>
    </source>
</evidence>
<evidence type="ECO:0000313" key="8">
    <source>
        <dbReference type="Proteomes" id="UP000076584"/>
    </source>
</evidence>
<feature type="transmembrane region" description="Helical" evidence="5">
    <location>
        <begin position="173"/>
        <end position="194"/>
    </location>
</feature>
<feature type="transmembrane region" description="Helical" evidence="5">
    <location>
        <begin position="206"/>
        <end position="225"/>
    </location>
</feature>
<comment type="subcellular location">
    <subcellularLocation>
        <location evidence="1">Membrane</location>
        <topology evidence="1">Multi-pass membrane protein</topology>
    </subcellularLocation>
</comment>
<dbReference type="GO" id="GO:0022857">
    <property type="term" value="F:transmembrane transporter activity"/>
    <property type="evidence" value="ECO:0007669"/>
    <property type="project" value="InterPro"/>
</dbReference>
<feature type="transmembrane region" description="Helical" evidence="5">
    <location>
        <begin position="351"/>
        <end position="369"/>
    </location>
</feature>
<comment type="caution">
    <text evidence="7">The sequence shown here is derived from an EMBL/GenBank/DDBJ whole genome shotgun (WGS) entry which is preliminary data.</text>
</comment>
<keyword evidence="2 5" id="KW-0812">Transmembrane</keyword>
<feature type="transmembrane region" description="Helical" evidence="5">
    <location>
        <begin position="278"/>
        <end position="295"/>
    </location>
</feature>
<keyword evidence="4 5" id="KW-0472">Membrane</keyword>
<dbReference type="PROSITE" id="PS50850">
    <property type="entry name" value="MFS"/>
    <property type="match status" value="1"/>
</dbReference>
<dbReference type="PANTHER" id="PTHR42718">
    <property type="entry name" value="MAJOR FACILITATOR SUPERFAMILY MULTIDRUG TRANSPORTER MFSC"/>
    <property type="match status" value="1"/>
</dbReference>
<keyword evidence="8" id="KW-1185">Reference proteome</keyword>
<proteinExistence type="predicted"/>
<feature type="transmembrane region" description="Helical" evidence="5">
    <location>
        <begin position="84"/>
        <end position="102"/>
    </location>
</feature>
<dbReference type="EMBL" id="LFIW01001822">
    <property type="protein sequence ID" value="KZL80713.1"/>
    <property type="molecule type" value="Genomic_DNA"/>
</dbReference>
<dbReference type="PANTHER" id="PTHR42718:SF1">
    <property type="entry name" value="LOW AFFINITY AMMONIUM TRANSPORTER"/>
    <property type="match status" value="1"/>
</dbReference>
<protein>
    <submittedName>
        <fullName evidence="7">Major facilitator superfamily transporter</fullName>
    </submittedName>
</protein>
<feature type="transmembrane region" description="Helical" evidence="5">
    <location>
        <begin position="45"/>
        <end position="72"/>
    </location>
</feature>